<organism evidence="6 7">
    <name type="scientific">Hallella faecis</name>
    <dbReference type="NCBI Taxonomy" id="2841596"/>
    <lineage>
        <taxon>Bacteria</taxon>
        <taxon>Pseudomonadati</taxon>
        <taxon>Bacteroidota</taxon>
        <taxon>Bacteroidia</taxon>
        <taxon>Bacteroidales</taxon>
        <taxon>Prevotellaceae</taxon>
        <taxon>Hallella</taxon>
    </lineage>
</organism>
<gene>
    <name evidence="6" type="ORF">AAAT34_11015</name>
</gene>
<dbReference type="InterPro" id="IPR017867">
    <property type="entry name" value="Tyr_phospatase_low_mol_wt"/>
</dbReference>
<name>A0ABV1FT19_9BACT</name>
<dbReference type="SUPFAM" id="SSF52788">
    <property type="entry name" value="Phosphotyrosine protein phosphatases I"/>
    <property type="match status" value="1"/>
</dbReference>
<protein>
    <recommendedName>
        <fullName evidence="2">protein-tyrosine-phosphatase</fullName>
        <ecNumber evidence="2">3.1.3.48</ecNumber>
    </recommendedName>
</protein>
<accession>A0ABV1FT19</accession>
<dbReference type="InterPro" id="IPR036196">
    <property type="entry name" value="Ptyr_pPase_sf"/>
</dbReference>
<evidence type="ECO:0000313" key="6">
    <source>
        <dbReference type="EMBL" id="MEQ2487566.1"/>
    </source>
</evidence>
<dbReference type="EMBL" id="JBBNFP010000056">
    <property type="protein sequence ID" value="MEQ2487566.1"/>
    <property type="molecule type" value="Genomic_DNA"/>
</dbReference>
<comment type="caution">
    <text evidence="6">The sequence shown here is derived from an EMBL/GenBank/DDBJ whole genome shotgun (WGS) entry which is preliminary data.</text>
</comment>
<proteinExistence type="inferred from homology"/>
<evidence type="ECO:0000256" key="1">
    <source>
        <dbReference type="ARBA" id="ARBA00011063"/>
    </source>
</evidence>
<dbReference type="SMART" id="SM00226">
    <property type="entry name" value="LMWPc"/>
    <property type="match status" value="1"/>
</dbReference>
<keyword evidence="4" id="KW-0904">Protein phosphatase</keyword>
<keyword evidence="3" id="KW-0378">Hydrolase</keyword>
<evidence type="ECO:0000256" key="4">
    <source>
        <dbReference type="ARBA" id="ARBA00022912"/>
    </source>
</evidence>
<reference evidence="6 7" key="1">
    <citation type="submission" date="2024-04" db="EMBL/GenBank/DDBJ databases">
        <title>Human intestinal bacterial collection.</title>
        <authorList>
            <person name="Pauvert C."/>
            <person name="Hitch T.C.A."/>
            <person name="Clavel T."/>
        </authorList>
    </citation>
    <scope>NUCLEOTIDE SEQUENCE [LARGE SCALE GENOMIC DNA]</scope>
    <source>
        <strain evidence="6 7">CLA-AA-H145</strain>
    </source>
</reference>
<dbReference type="Pfam" id="PF01451">
    <property type="entry name" value="LMWPc"/>
    <property type="match status" value="1"/>
</dbReference>
<dbReference type="EC" id="3.1.3.48" evidence="2"/>
<evidence type="ECO:0000313" key="7">
    <source>
        <dbReference type="Proteomes" id="UP001487296"/>
    </source>
</evidence>
<dbReference type="PANTHER" id="PTHR11717">
    <property type="entry name" value="LOW MOLECULAR WEIGHT PROTEIN TYROSINE PHOSPHATASE"/>
    <property type="match status" value="1"/>
</dbReference>
<feature type="domain" description="Phosphotyrosine protein phosphatase I" evidence="5">
    <location>
        <begin position="5"/>
        <end position="150"/>
    </location>
</feature>
<dbReference type="Gene3D" id="3.40.50.2300">
    <property type="match status" value="1"/>
</dbReference>
<dbReference type="Proteomes" id="UP001487296">
    <property type="component" value="Unassembled WGS sequence"/>
</dbReference>
<dbReference type="PRINTS" id="PR00719">
    <property type="entry name" value="LMWPTPASE"/>
</dbReference>
<comment type="similarity">
    <text evidence="1">Belongs to the low molecular weight phosphotyrosine protein phosphatase family.</text>
</comment>
<evidence type="ECO:0000256" key="3">
    <source>
        <dbReference type="ARBA" id="ARBA00022801"/>
    </source>
</evidence>
<evidence type="ECO:0000259" key="5">
    <source>
        <dbReference type="SMART" id="SM00226"/>
    </source>
</evidence>
<keyword evidence="7" id="KW-1185">Reference proteome</keyword>
<dbReference type="RefSeq" id="WP_215760640.1">
    <property type="nucleotide sequence ID" value="NZ_JAHKBE010000057.1"/>
</dbReference>
<evidence type="ECO:0000256" key="2">
    <source>
        <dbReference type="ARBA" id="ARBA00013064"/>
    </source>
</evidence>
<dbReference type="InterPro" id="IPR050438">
    <property type="entry name" value="LMW_PTPase"/>
</dbReference>
<dbReference type="PANTHER" id="PTHR11717:SF7">
    <property type="entry name" value="LOW MOLECULAR WEIGHT PHOSPHOTYROSINE PROTEIN PHOSPHATASE"/>
    <property type="match status" value="1"/>
</dbReference>
<dbReference type="InterPro" id="IPR023485">
    <property type="entry name" value="Ptyr_pPase"/>
</dbReference>
<sequence length="160" mass="18265">MEQKYTICFVCTGNACRSPFAECVLKSMLEQEGMNNIEVFSRGTLDWGENPRDANMVRIASELGYDLKGMTTPITHEKLQEADCIVIFDAEHRNAISRVLDYANWNRIVMFDKLAFGTDTAVMDPHYQTDAVYQSVASHIVEGCKRIIEQWRDNPPTHKV</sequence>